<dbReference type="InterPro" id="IPR036278">
    <property type="entry name" value="Sialidase_sf"/>
</dbReference>
<protein>
    <recommendedName>
        <fullName evidence="1">Sialidase domain-containing protein</fullName>
    </recommendedName>
</protein>
<feature type="domain" description="Sialidase" evidence="1">
    <location>
        <begin position="4"/>
        <end position="271"/>
    </location>
</feature>
<dbReference type="Pfam" id="PF13088">
    <property type="entry name" value="BNR_2"/>
    <property type="match status" value="1"/>
</dbReference>
<reference evidence="2" key="1">
    <citation type="submission" date="2018-05" db="EMBL/GenBank/DDBJ databases">
        <authorList>
            <person name="Lanie J.A."/>
            <person name="Ng W.-L."/>
            <person name="Kazmierczak K.M."/>
            <person name="Andrzejewski T.M."/>
            <person name="Davidsen T.M."/>
            <person name="Wayne K.J."/>
            <person name="Tettelin H."/>
            <person name="Glass J.I."/>
            <person name="Rusch D."/>
            <person name="Podicherti R."/>
            <person name="Tsui H.-C.T."/>
            <person name="Winkler M.E."/>
        </authorList>
    </citation>
    <scope>NUCLEOTIDE SEQUENCE</scope>
</reference>
<dbReference type="Gene3D" id="2.120.10.10">
    <property type="match status" value="1"/>
</dbReference>
<dbReference type="SUPFAM" id="SSF50939">
    <property type="entry name" value="Sialidases"/>
    <property type="match status" value="1"/>
</dbReference>
<sequence length="295" mass="31944">EAHVKVSNDGGKSWGPPVVMDAGEGDLGVSHGVFLSHQGKLWAFMGAFYAHTQLYHRVHTRAYRLNETSGQWEPRGAVLEGGFWPMQEPQKMPDGNWIMSGFRIGAQYGQPGNLPAVAISQGDDFTNWELIVIPAAPGLGNLWGESTVIVEDKRILNIARYGKKALALLSVSEDHGRTWTPAAASNLPMATSKPYAGILSTGQRYLVCTTTADTGGRRSPLTIAVSRPGESVFSKVFLVRASVSGQTPGVSARNADFSYPYAVEHEGKLYIGYTHKSHAANELAIVPIRSLKIEP</sequence>
<dbReference type="AlphaFoldDB" id="A0A382KJG4"/>
<name>A0A382KJG4_9ZZZZ</name>
<dbReference type="InterPro" id="IPR011040">
    <property type="entry name" value="Sialidase"/>
</dbReference>
<evidence type="ECO:0000313" key="2">
    <source>
        <dbReference type="EMBL" id="SVC22841.1"/>
    </source>
</evidence>
<dbReference type="CDD" id="cd15482">
    <property type="entry name" value="Sialidase_non-viral"/>
    <property type="match status" value="1"/>
</dbReference>
<evidence type="ECO:0000259" key="1">
    <source>
        <dbReference type="Pfam" id="PF13088"/>
    </source>
</evidence>
<dbReference type="PANTHER" id="PTHR43752:SF2">
    <property type="entry name" value="BNR_ASP-BOX REPEAT FAMILY PROTEIN"/>
    <property type="match status" value="1"/>
</dbReference>
<dbReference type="EMBL" id="UINC01080157">
    <property type="protein sequence ID" value="SVC22841.1"/>
    <property type="molecule type" value="Genomic_DNA"/>
</dbReference>
<organism evidence="2">
    <name type="scientific">marine metagenome</name>
    <dbReference type="NCBI Taxonomy" id="408172"/>
    <lineage>
        <taxon>unclassified sequences</taxon>
        <taxon>metagenomes</taxon>
        <taxon>ecological metagenomes</taxon>
    </lineage>
</organism>
<accession>A0A382KJG4</accession>
<dbReference type="PANTHER" id="PTHR43752">
    <property type="entry name" value="BNR/ASP-BOX REPEAT FAMILY PROTEIN"/>
    <property type="match status" value="1"/>
</dbReference>
<feature type="non-terminal residue" evidence="2">
    <location>
        <position position="1"/>
    </location>
</feature>
<proteinExistence type="predicted"/>
<gene>
    <name evidence="2" type="ORF">METZ01_LOCUS275695</name>
</gene>